<accession>A0A1P8KMZ5</accession>
<dbReference type="Pfam" id="PF01278">
    <property type="entry name" value="Omptin"/>
    <property type="match status" value="1"/>
</dbReference>
<evidence type="ECO:0000313" key="2">
    <source>
        <dbReference type="Proteomes" id="UP000186074"/>
    </source>
</evidence>
<gene>
    <name evidence="1" type="ORF">LPB137_08770</name>
</gene>
<dbReference type="SUPFAM" id="SSF69917">
    <property type="entry name" value="OMPT-like"/>
    <property type="match status" value="1"/>
</dbReference>
<dbReference type="Proteomes" id="UP000186074">
    <property type="component" value="Chromosome"/>
</dbReference>
<organism evidence="1 2">
    <name type="scientific">Poseidonibacter parvus</name>
    <dbReference type="NCBI Taxonomy" id="1850254"/>
    <lineage>
        <taxon>Bacteria</taxon>
        <taxon>Pseudomonadati</taxon>
        <taxon>Campylobacterota</taxon>
        <taxon>Epsilonproteobacteria</taxon>
        <taxon>Campylobacterales</taxon>
        <taxon>Arcobacteraceae</taxon>
        <taxon>Poseidonibacter</taxon>
    </lineage>
</organism>
<keyword evidence="2" id="KW-1185">Reference proteome</keyword>
<dbReference type="GO" id="GO:0004190">
    <property type="term" value="F:aspartic-type endopeptidase activity"/>
    <property type="evidence" value="ECO:0007669"/>
    <property type="project" value="InterPro"/>
</dbReference>
<dbReference type="GO" id="GO:0006508">
    <property type="term" value="P:proteolysis"/>
    <property type="evidence" value="ECO:0007669"/>
    <property type="project" value="InterPro"/>
</dbReference>
<proteinExistence type="predicted"/>
<dbReference type="RefSeq" id="WP_076087140.1">
    <property type="nucleotide sequence ID" value="NZ_CP019070.1"/>
</dbReference>
<name>A0A1P8KMZ5_9BACT</name>
<reference evidence="1 2" key="1">
    <citation type="submission" date="2017-01" db="EMBL/GenBank/DDBJ databases">
        <title>Genome sequencing of Arcobacter sp. LPB0137.</title>
        <authorList>
            <person name="Lee G.-W."/>
            <person name="Yi H."/>
        </authorList>
    </citation>
    <scope>NUCLEOTIDE SEQUENCE [LARGE SCALE GENOMIC DNA]</scope>
    <source>
        <strain evidence="1 2">LPB0137</strain>
    </source>
</reference>
<dbReference type="InterPro" id="IPR020080">
    <property type="entry name" value="OM_adhesin/peptidase_omptin"/>
</dbReference>
<dbReference type="AlphaFoldDB" id="A0A1P8KMZ5"/>
<dbReference type="Gene3D" id="2.40.128.90">
    <property type="entry name" value="OMPT-like"/>
    <property type="match status" value="1"/>
</dbReference>
<sequence length="364" mass="42722">MKKTLLISTTILSLSANNNYIPISKISKDKQAEYKFSKLNNNTVVNKKEVTQKIIIEDNQEYTRVSKLKDETFFNNKNTKIKLSLSDFNSKSEQYIYNGPNDRKISQLTWEANNVKLLGFGIEHKTKDLGLYFNYKTNIKDGNGVMDDYDWLYDSQPNTWTDWSHHDNTVVEDVNILDLGINKEFTIYDKTKLIMSLGYKWEKQLFKAYDGSYIYSGSDLPSELRAYTGTFSGKGITYEQVYKGFYLGAELEKKYKDLYFILNTKYTPNMQVEFTDTHHMRVPSFTDYTSFNDTSMLSLGLGIDYNMHRNQILSFSYDYTKYFYKRGDRVRSYVTGYNWELPGTVGVESENNLINLEYKYRFFL</sequence>
<protein>
    <submittedName>
        <fullName evidence="1">Uncharacterized protein</fullName>
    </submittedName>
</protein>
<dbReference type="GO" id="GO:0009279">
    <property type="term" value="C:cell outer membrane"/>
    <property type="evidence" value="ECO:0007669"/>
    <property type="project" value="InterPro"/>
</dbReference>
<dbReference type="EMBL" id="CP019070">
    <property type="protein sequence ID" value="APW65942.1"/>
    <property type="molecule type" value="Genomic_DNA"/>
</dbReference>
<dbReference type="PRINTS" id="PR00482">
    <property type="entry name" value="OMPTIN"/>
</dbReference>
<dbReference type="InterPro" id="IPR053724">
    <property type="entry name" value="OMP_A26_sf"/>
</dbReference>
<dbReference type="STRING" id="1850254.LPB137_08770"/>
<dbReference type="InterPro" id="IPR000036">
    <property type="entry name" value="Peptidase_A26_omptin"/>
</dbReference>
<dbReference type="KEGG" id="alp:LPB137_08770"/>
<evidence type="ECO:0000313" key="1">
    <source>
        <dbReference type="EMBL" id="APW65942.1"/>
    </source>
</evidence>